<evidence type="ECO:0008006" key="2">
    <source>
        <dbReference type="Google" id="ProtNLM"/>
    </source>
</evidence>
<dbReference type="Pfam" id="PF10771">
    <property type="entry name" value="DUF2582"/>
    <property type="match status" value="1"/>
</dbReference>
<dbReference type="AlphaFoldDB" id="A0A650EJA1"/>
<proteinExistence type="predicted"/>
<dbReference type="InterPro" id="IPR019707">
    <property type="entry name" value="DUF2582"/>
</dbReference>
<evidence type="ECO:0000313" key="1">
    <source>
        <dbReference type="EMBL" id="QGT49769.1"/>
    </source>
</evidence>
<reference evidence="1" key="1">
    <citation type="journal article" date="2020" name="J. ISSAAS">
        <title>Lactobacilli and other gastrointestinal microbiota of Peromyscus leucopus, reservoir host for agents of Lyme disease and other zoonoses in North America.</title>
        <authorList>
            <person name="Milovic A."/>
            <person name="Bassam K."/>
            <person name="Shao H."/>
            <person name="Chatzistamou I."/>
            <person name="Tufts D.M."/>
            <person name="Diuk-Wasser M."/>
            <person name="Barbour A.G."/>
        </authorList>
    </citation>
    <scope>NUCLEOTIDE SEQUENCE</scope>
    <source>
        <strain evidence="1">LL20</strain>
    </source>
</reference>
<dbReference type="InterPro" id="IPR036388">
    <property type="entry name" value="WH-like_DNA-bd_sf"/>
</dbReference>
<gene>
    <name evidence="1" type="ORF">Melaina855_1560</name>
</gene>
<name>A0A650EJA1_9BACT</name>
<organism evidence="1">
    <name type="scientific">uncultured Candidatus Melainabacteria bacterium</name>
    <dbReference type="NCBI Taxonomy" id="2682970"/>
    <lineage>
        <taxon>Bacteria</taxon>
        <taxon>Bacillati</taxon>
        <taxon>Candidatus Melainabacteria</taxon>
        <taxon>environmental samples</taxon>
    </lineage>
</organism>
<sequence length="76" mass="8866">MFTSSKKEQKEMQTQIIESAGKIYHYLSDKGEVTINKLRKDMDLDDNFTYMGLGWLSREDKISYTQKPKSVTVKLV</sequence>
<dbReference type="EMBL" id="MN577570">
    <property type="protein sequence ID" value="QGT49769.1"/>
    <property type="molecule type" value="Genomic_DNA"/>
</dbReference>
<protein>
    <recommendedName>
        <fullName evidence="2">Winged helix-turn-helix domain-containing protein</fullName>
    </recommendedName>
</protein>
<dbReference type="Gene3D" id="1.10.10.10">
    <property type="entry name" value="Winged helix-like DNA-binding domain superfamily/Winged helix DNA-binding domain"/>
    <property type="match status" value="1"/>
</dbReference>
<accession>A0A650EJA1</accession>